<keyword evidence="2" id="KW-1185">Reference proteome</keyword>
<proteinExistence type="predicted"/>
<accession>A0AA40GFG3</accession>
<protein>
    <submittedName>
        <fullName evidence="1">Uncharacterized protein</fullName>
    </submittedName>
</protein>
<reference evidence="1" key="1">
    <citation type="submission" date="2021-10" db="EMBL/GenBank/DDBJ databases">
        <title>Melipona bicolor Genome sequencing and assembly.</title>
        <authorList>
            <person name="Araujo N.S."/>
            <person name="Arias M.C."/>
        </authorList>
    </citation>
    <scope>NUCLEOTIDE SEQUENCE</scope>
    <source>
        <strain evidence="1">USP_2M_L1-L4_2017</strain>
        <tissue evidence="1">Whole body</tissue>
    </source>
</reference>
<sequence length="121" mass="13002">MLWTPYVTAFFAPMCNCEGVEDTEPDFLVRRSEGKMRPGTRAPARFRPILARAGISTLEIFAELRPECPALVFTALTLPRAYYNGVSGGAGRADTGVTPRGLITGGGARLDNRRKEGGGIA</sequence>
<evidence type="ECO:0000313" key="1">
    <source>
        <dbReference type="EMBL" id="KAK1136827.1"/>
    </source>
</evidence>
<gene>
    <name evidence="1" type="ORF">K0M31_001363</name>
</gene>
<organism evidence="1 2">
    <name type="scientific">Melipona bicolor</name>
    <dbReference type="NCBI Taxonomy" id="60889"/>
    <lineage>
        <taxon>Eukaryota</taxon>
        <taxon>Metazoa</taxon>
        <taxon>Ecdysozoa</taxon>
        <taxon>Arthropoda</taxon>
        <taxon>Hexapoda</taxon>
        <taxon>Insecta</taxon>
        <taxon>Pterygota</taxon>
        <taxon>Neoptera</taxon>
        <taxon>Endopterygota</taxon>
        <taxon>Hymenoptera</taxon>
        <taxon>Apocrita</taxon>
        <taxon>Aculeata</taxon>
        <taxon>Apoidea</taxon>
        <taxon>Anthophila</taxon>
        <taxon>Apidae</taxon>
        <taxon>Melipona</taxon>
    </lineage>
</organism>
<evidence type="ECO:0000313" key="2">
    <source>
        <dbReference type="Proteomes" id="UP001177670"/>
    </source>
</evidence>
<dbReference type="Proteomes" id="UP001177670">
    <property type="component" value="Unassembled WGS sequence"/>
</dbReference>
<comment type="caution">
    <text evidence="1">The sequence shown here is derived from an EMBL/GenBank/DDBJ whole genome shotgun (WGS) entry which is preliminary data.</text>
</comment>
<dbReference type="AlphaFoldDB" id="A0AA40GFG3"/>
<dbReference type="EMBL" id="JAHYIQ010000001">
    <property type="protein sequence ID" value="KAK1136827.1"/>
    <property type="molecule type" value="Genomic_DNA"/>
</dbReference>
<name>A0AA40GFG3_9HYME</name>